<gene>
    <name evidence="1" type="ORF">BWZ43_24375</name>
</gene>
<keyword evidence="2" id="KW-1185">Reference proteome</keyword>
<protein>
    <submittedName>
        <fullName evidence="1">Uncharacterized protein</fullName>
    </submittedName>
</protein>
<dbReference type="EMBL" id="MTLA01000453">
    <property type="protein sequence ID" value="OOP65789.1"/>
    <property type="molecule type" value="Genomic_DNA"/>
</dbReference>
<accession>A0A8E2I2Z7</accession>
<organism evidence="1 2">
    <name type="scientific">Heyndrickxia oleronia</name>
    <dbReference type="NCBI Taxonomy" id="38875"/>
    <lineage>
        <taxon>Bacteria</taxon>
        <taxon>Bacillati</taxon>
        <taxon>Bacillota</taxon>
        <taxon>Bacilli</taxon>
        <taxon>Bacillales</taxon>
        <taxon>Bacillaceae</taxon>
        <taxon>Heyndrickxia</taxon>
    </lineage>
</organism>
<evidence type="ECO:0000313" key="2">
    <source>
        <dbReference type="Proteomes" id="UP000189761"/>
    </source>
</evidence>
<evidence type="ECO:0000313" key="1">
    <source>
        <dbReference type="EMBL" id="OOP65789.1"/>
    </source>
</evidence>
<dbReference type="AlphaFoldDB" id="A0A8E2I2Z7"/>
<comment type="caution">
    <text evidence="1">The sequence shown here is derived from an EMBL/GenBank/DDBJ whole genome shotgun (WGS) entry which is preliminary data.</text>
</comment>
<reference evidence="1 2" key="1">
    <citation type="submission" date="2017-01" db="EMBL/GenBank/DDBJ databases">
        <title>Draft genome sequence of Bacillus oleronius.</title>
        <authorList>
            <person name="Allam M."/>
        </authorList>
    </citation>
    <scope>NUCLEOTIDE SEQUENCE [LARGE SCALE GENOMIC DNA]</scope>
    <source>
        <strain evidence="1 2">DSM 9356</strain>
    </source>
</reference>
<name>A0A8E2I2Z7_9BACI</name>
<proteinExistence type="predicted"/>
<dbReference type="RefSeq" id="WP_078111429.1">
    <property type="nucleotide sequence ID" value="NZ_CP065424.1"/>
</dbReference>
<dbReference type="Proteomes" id="UP000189761">
    <property type="component" value="Unassembled WGS sequence"/>
</dbReference>
<sequence length="205" mass="24103">MNFALFKFDNKNFHFQNSEKKKTWKLFSKKDDDVSLFNSTKISPKTYHIVFHISDEYIGGTKKGGEELKLPFSQYVNSFLTNNILFVENIQTNYVELIKKFIIDEYGETPRQIIFENNNFVEIIQRTNGFVKKLEYIDENDNDIEMESLEISELDKLENNWTIDYVNFLSNSTFLSLKKQGKLSINSNDEEKLLNIIEVISSAIY</sequence>